<protein>
    <submittedName>
        <fullName evidence="1">Uncharacterized protein</fullName>
    </submittedName>
</protein>
<dbReference type="EMBL" id="JANHOG010000826">
    <property type="protein sequence ID" value="KAJ3551274.1"/>
    <property type="molecule type" value="Genomic_DNA"/>
</dbReference>
<name>A0ACC1T267_9APHY</name>
<proteinExistence type="predicted"/>
<gene>
    <name evidence="1" type="ORF">NM688_g4800</name>
</gene>
<sequence>MSENADSTVSVIEHGYEKLKITKIRVPGLSAYLYRLSCFVAVEIDGVTRRTEVKKSGFRGLGEWTDVLEFAVALPSVMNVQVFRVRAEGTIALGTCSIPIETKTIHLCGNLRDNSAKATARVIDIELTLSKDPLKDYIFTHETAEPSRMLGIIDSAGTAVKKLQNLGELISPLMSKVEAFSDLVHDLAEIHPYAKMAVKILGSVYTLFKRQIARNAQIATLLENMISLYDAILVPHEKVKDHYQLHPDLYSCIVAQTVECCYFVNNYATRGFGKNMIAGISSKMDKQISDYLAALDNLKEKFTTNAVVSTHVIVCHVLDTLNDLDREIHFMDMAWARGADLGPSKSCLSGTREMVLDQICDWINAEGEDSQRIMFLYGVAGAGKSTIAHSIAQRYRKLVRLGASFAFDRSRTDRTADTLFPTIAQNLADFDKVYARMLDEVVGSNKALRTTTDLRQQFGSFLVEPSRKCTFTGPIVIVIDGLDECPAASTLAEILVSRSHELPPNFRVLITARLDTRIFRIFKQSDAVRMEDMHATPEETVHEDILRFILAKLHDCVVQMPHRLDEELLTQGDCESLAKACQGLFQYAAVACERLLNPPPSWTRRDCLRDLVDSSTGVEKPKVLDTLYISILQQLYDPITNTLGHERVKRVLALVLAAKTPLSMNSLQHFHLALYPTERYRVQDVLAPLGSLVYGTTDPDKPIHILHSSFRDFLADESRSHVFYVGSARAHSDMALSSLEIMNNLLRFNIAQLPTSYTFNSDIEELQAPGHLSFYVPIQLTYACQHWAVHLTECGANGLRSVHGDALRLFLHENFLFWLEVVSLHGLLSYVFHSLKGLVDGWSTVDESDAISPLILETRPFLLDAQDFMNTFGAVISTSVPHIYLSALPRVRPESCLRIYQDRLSHSLRSYEQDPLPALQYAPDGESGSIEGVDDATPETLPSGQRFSDVVVVSPCRLYVAVQHDGKIHIYTTEDLELRTTIDMARNIFQPGRTSEVLDLAFTVDSVHLTALVKTSRSKKRYRYHIHVWDVNTGEAIALSVLDTEDQMGCTAQEIHLLKYSSNGKWVLASVGDDTKSLRVWKVPQYKEFPEYVLVRADRKPDNRWGYLVRRRYLTIRKGHKMFHQLDLAEETHNIPVKPKVVASSLDGTLVSLGFSTGTVAIWQVASAALHDNPDAICTPTMGFECELSFGGVDAIAFSSDKHVVAVGYSNSADGETESIRSTIALWSIETGQMIANILMTLGALSDKVDLLTFSYDARRLIHVFKNTVNVYSLDSTAHPTIASTFEATHSGCRVNFASSVDGIHILTADSHQTKLWVWCTTGFLSNVPNEKDGASMVLERHYGAHESVNTVVRFFVADPAGNLAVESVSPHDLSEVIYRTTTPLRERVQTARRFTMARLNRASWKEYPKFFLNGYALHGEACELWCEAVESTIDRTFINSQPYIDSTGLGVGWSCRIRPNALRACAVSPDGERIAALVANSNKSRKSARRTYDVHVWSSQTGLHLCRPFAVGIARDQGLVFSPDGRHLAVYDVSAITLCSLWGPSAGPSEVLHPNIKAPTAQHSQPILSVALWPSTDGIRVAVGFGGDVVRIWRWRGGEGQTWSPIGPVMRRKGAITPSGICSLAYSPNGEYLASASFDGVIRVWDVSSRNEKTYTTSDPTILFSQDPADALLSPRNLLGKATKPVQEIVLRQDGWVRVVVDNEEKLLFWIPPEQRRHVVHPMLKWTNALPFVVNFDLRNFRHGSEWTNCYSG</sequence>
<evidence type="ECO:0000313" key="2">
    <source>
        <dbReference type="Proteomes" id="UP001148662"/>
    </source>
</evidence>
<comment type="caution">
    <text evidence="1">The sequence shown here is derived from an EMBL/GenBank/DDBJ whole genome shotgun (WGS) entry which is preliminary data.</text>
</comment>
<dbReference type="Proteomes" id="UP001148662">
    <property type="component" value="Unassembled WGS sequence"/>
</dbReference>
<accession>A0ACC1T267</accession>
<reference evidence="1" key="1">
    <citation type="submission" date="2022-07" db="EMBL/GenBank/DDBJ databases">
        <title>Genome Sequence of Phlebia brevispora.</title>
        <authorList>
            <person name="Buettner E."/>
        </authorList>
    </citation>
    <scope>NUCLEOTIDE SEQUENCE</scope>
    <source>
        <strain evidence="1">MPL23</strain>
    </source>
</reference>
<evidence type="ECO:0000313" key="1">
    <source>
        <dbReference type="EMBL" id="KAJ3551274.1"/>
    </source>
</evidence>
<keyword evidence="2" id="KW-1185">Reference proteome</keyword>
<organism evidence="1 2">
    <name type="scientific">Phlebia brevispora</name>
    <dbReference type="NCBI Taxonomy" id="194682"/>
    <lineage>
        <taxon>Eukaryota</taxon>
        <taxon>Fungi</taxon>
        <taxon>Dikarya</taxon>
        <taxon>Basidiomycota</taxon>
        <taxon>Agaricomycotina</taxon>
        <taxon>Agaricomycetes</taxon>
        <taxon>Polyporales</taxon>
        <taxon>Meruliaceae</taxon>
        <taxon>Phlebia</taxon>
    </lineage>
</organism>